<dbReference type="InterPro" id="IPR013909">
    <property type="entry name" value="NuBaID_C"/>
</dbReference>
<comment type="caution">
    <text evidence="9">The sequence shown here is derived from an EMBL/GenBank/DDBJ whole genome shotgun (WGS) entry which is preliminary data.</text>
</comment>
<evidence type="ECO:0008006" key="11">
    <source>
        <dbReference type="Google" id="ProtNLM"/>
    </source>
</evidence>
<evidence type="ECO:0000256" key="6">
    <source>
        <dbReference type="SAM" id="MobiDB-lite"/>
    </source>
</evidence>
<gene>
    <name evidence="9" type="ORF">N7498_002475</name>
</gene>
<dbReference type="AlphaFoldDB" id="A0A9W9NBT8"/>
<evidence type="ECO:0000256" key="2">
    <source>
        <dbReference type="ARBA" id="ARBA00022723"/>
    </source>
</evidence>
<dbReference type="Proteomes" id="UP001150904">
    <property type="component" value="Unassembled WGS sequence"/>
</dbReference>
<feature type="region of interest" description="Disordered" evidence="6">
    <location>
        <begin position="259"/>
        <end position="303"/>
    </location>
</feature>
<proteinExistence type="predicted"/>
<keyword evidence="2" id="KW-0479">Metal-binding</keyword>
<reference evidence="9" key="1">
    <citation type="submission" date="2022-12" db="EMBL/GenBank/DDBJ databases">
        <authorList>
            <person name="Petersen C."/>
        </authorList>
    </citation>
    <scope>NUCLEOTIDE SEQUENCE</scope>
    <source>
        <strain evidence="9">IBT 15544</strain>
    </source>
</reference>
<evidence type="ECO:0000313" key="10">
    <source>
        <dbReference type="Proteomes" id="UP001150904"/>
    </source>
</evidence>
<evidence type="ECO:0000259" key="8">
    <source>
        <dbReference type="Pfam" id="PF08600"/>
    </source>
</evidence>
<dbReference type="InterPro" id="IPR012935">
    <property type="entry name" value="NuBaID_N"/>
</dbReference>
<evidence type="ECO:0000256" key="3">
    <source>
        <dbReference type="ARBA" id="ARBA00022771"/>
    </source>
</evidence>
<keyword evidence="3" id="KW-0863">Zinc-finger</keyword>
<protein>
    <recommendedName>
        <fullName evidence="11">C3HC-type domain-containing protein</fullName>
    </recommendedName>
</protein>
<name>A0A9W9NBT8_9EURO</name>
<evidence type="ECO:0000313" key="9">
    <source>
        <dbReference type="EMBL" id="KAJ5216068.1"/>
    </source>
</evidence>
<feature type="domain" description="NuBaID C-terminal" evidence="8">
    <location>
        <begin position="310"/>
        <end position="406"/>
    </location>
</feature>
<feature type="region of interest" description="Disordered" evidence="6">
    <location>
        <begin position="406"/>
        <end position="441"/>
    </location>
</feature>
<sequence length="468" mass="52498">MSYAVESKKRKFHRVLESISKPLISENAAKQPTSKPAPAASARGRLPGDLSIKKVRLSSNDQSDFASVRNSILKTSLPSVHVSSTSSSKRPTFVPWDRERFLERLETFRRVDRWTTKPPPINEVQWAKRGWICTDVMRVSCVSGCGGSVVVKVPDEIDELDGYDVEKVQERKQVRMKLVEEYEKLMKEAHGENCPWRNKSCDATIQHLPLANPDTAIAGLRERYLNLVKMGDKLPADNIIKTPDGFDIESLIKILPEDWSTDPNESVETNASKENNAGDQEPASQPPTPTPTAAISKPPADDTHPINRAALTLSFFGWNAVADAAAGLVGCKACFRRLGLWMYKPKKNGDVTVYSSLEVATEHMEYCPWIDRLAQSGTGRPNENPDELRSGWEAVSEALRVKHRRRIRSTAPMDLPRTARSTSPAETFGGEEDEEKKKKADREWWAKIRRMRQVLTPKASLHKSTNSK</sequence>
<dbReference type="Pfam" id="PF08600">
    <property type="entry name" value="NuBaID_C"/>
    <property type="match status" value="1"/>
</dbReference>
<dbReference type="GO" id="GO:0008270">
    <property type="term" value="F:zinc ion binding"/>
    <property type="evidence" value="ECO:0007669"/>
    <property type="project" value="UniProtKB-KW"/>
</dbReference>
<feature type="domain" description="C3HC-type" evidence="7">
    <location>
        <begin position="95"/>
        <end position="237"/>
    </location>
</feature>
<dbReference type="PANTHER" id="PTHR15835:SF6">
    <property type="entry name" value="ZINC FINGER C3HC-TYPE PROTEIN 1"/>
    <property type="match status" value="1"/>
</dbReference>
<dbReference type="OrthoDB" id="2592092at2759"/>
<evidence type="ECO:0000256" key="1">
    <source>
        <dbReference type="ARBA" id="ARBA00004123"/>
    </source>
</evidence>
<feature type="region of interest" description="Disordered" evidence="6">
    <location>
        <begin position="23"/>
        <end position="47"/>
    </location>
</feature>
<dbReference type="Pfam" id="PF07967">
    <property type="entry name" value="zf-C3HC"/>
    <property type="match status" value="1"/>
</dbReference>
<comment type="subcellular location">
    <subcellularLocation>
        <location evidence="1">Nucleus</location>
    </subcellularLocation>
</comment>
<dbReference type="RefSeq" id="XP_058311881.1">
    <property type="nucleotide sequence ID" value="XM_058449537.1"/>
</dbReference>
<organism evidence="9 10">
    <name type="scientific">Penicillium cinerascens</name>
    <dbReference type="NCBI Taxonomy" id="70096"/>
    <lineage>
        <taxon>Eukaryota</taxon>
        <taxon>Fungi</taxon>
        <taxon>Dikarya</taxon>
        <taxon>Ascomycota</taxon>
        <taxon>Pezizomycotina</taxon>
        <taxon>Eurotiomycetes</taxon>
        <taxon>Eurotiomycetidae</taxon>
        <taxon>Eurotiales</taxon>
        <taxon>Aspergillaceae</taxon>
        <taxon>Penicillium</taxon>
    </lineage>
</organism>
<feature type="compositionally biased region" description="Polar residues" evidence="6">
    <location>
        <begin position="261"/>
        <end position="278"/>
    </location>
</feature>
<reference evidence="9" key="2">
    <citation type="journal article" date="2023" name="IMA Fungus">
        <title>Comparative genomic study of the Penicillium genus elucidates a diverse pangenome and 15 lateral gene transfer events.</title>
        <authorList>
            <person name="Petersen C."/>
            <person name="Sorensen T."/>
            <person name="Nielsen M.R."/>
            <person name="Sondergaard T.E."/>
            <person name="Sorensen J.L."/>
            <person name="Fitzpatrick D.A."/>
            <person name="Frisvad J.C."/>
            <person name="Nielsen K.L."/>
        </authorList>
    </citation>
    <scope>NUCLEOTIDE SEQUENCE</scope>
    <source>
        <strain evidence="9">IBT 15544</strain>
    </source>
</reference>
<evidence type="ECO:0000256" key="5">
    <source>
        <dbReference type="ARBA" id="ARBA00023242"/>
    </source>
</evidence>
<dbReference type="EMBL" id="JAPQKR010000005">
    <property type="protein sequence ID" value="KAJ5216068.1"/>
    <property type="molecule type" value="Genomic_DNA"/>
</dbReference>
<dbReference type="GO" id="GO:0005634">
    <property type="term" value="C:nucleus"/>
    <property type="evidence" value="ECO:0007669"/>
    <property type="project" value="UniProtKB-SubCell"/>
</dbReference>
<evidence type="ECO:0000256" key="4">
    <source>
        <dbReference type="ARBA" id="ARBA00022833"/>
    </source>
</evidence>
<dbReference type="PANTHER" id="PTHR15835">
    <property type="entry name" value="NUCLEAR-INTERACTING PARTNER OF ALK"/>
    <property type="match status" value="1"/>
</dbReference>
<keyword evidence="5" id="KW-0539">Nucleus</keyword>
<evidence type="ECO:0000259" key="7">
    <source>
        <dbReference type="Pfam" id="PF07967"/>
    </source>
</evidence>
<dbReference type="GeneID" id="83176838"/>
<keyword evidence="10" id="KW-1185">Reference proteome</keyword>
<accession>A0A9W9NBT8</accession>
<keyword evidence="4" id="KW-0862">Zinc</keyword>